<dbReference type="GO" id="GO:0046656">
    <property type="term" value="P:folic acid biosynthetic process"/>
    <property type="evidence" value="ECO:0007669"/>
    <property type="project" value="UniProtKB-KW"/>
</dbReference>
<dbReference type="InterPro" id="IPR001544">
    <property type="entry name" value="Aminotrans_IV"/>
</dbReference>
<dbReference type="PANTHER" id="PTHR42743">
    <property type="entry name" value="AMINO-ACID AMINOTRANSFERASE"/>
    <property type="match status" value="1"/>
</dbReference>
<comment type="subunit">
    <text evidence="3">Homodimer.</text>
</comment>
<name>A0A918STN2_9GAMM</name>
<reference evidence="11" key="1">
    <citation type="journal article" date="2014" name="Int. J. Syst. Evol. Microbiol.">
        <title>Complete genome sequence of Corynebacterium casei LMG S-19264T (=DSM 44701T), isolated from a smear-ripened cheese.</title>
        <authorList>
            <consortium name="US DOE Joint Genome Institute (JGI-PGF)"/>
            <person name="Walter F."/>
            <person name="Albersmeier A."/>
            <person name="Kalinowski J."/>
            <person name="Ruckert C."/>
        </authorList>
    </citation>
    <scope>NUCLEOTIDE SEQUENCE</scope>
    <source>
        <strain evidence="11">KCTC 23077</strain>
    </source>
</reference>
<dbReference type="GO" id="GO:0008153">
    <property type="term" value="P:4-aminobenzoate biosynthetic process"/>
    <property type="evidence" value="ECO:0007669"/>
    <property type="project" value="UniProtKB-UniRule"/>
</dbReference>
<dbReference type="GO" id="GO:0008696">
    <property type="term" value="F:4-amino-4-deoxychorismate lyase activity"/>
    <property type="evidence" value="ECO:0007669"/>
    <property type="project" value="UniProtKB-UniRule"/>
</dbReference>
<sequence length="278" mass="30037">MRPGDGAAAAVGFHGRERIDAWPLADRGAAYGDGLFETMRAHEGHVPWWDAHWTRLEGGARRLGFALPERCRVEAEAQELLAGGGGVLKLVVTRGSGGRGYMPPADAEPSWALSRHALPAAAPTGGLVLRWCTLRLAVQPALASIKHCNRLEQVLARGEWSDPAVHEGLLTDADDHLVCATAANVFVLRDGRWQTPFVDRCGVAGVCRGWAIERLGAAEARLSRADVEQADAVFVCNAVRGILPVAQLGERTWPPHPQVRALRERLADEHPAFALELS</sequence>
<dbReference type="EC" id="4.1.3.38" evidence="8 10"/>
<dbReference type="InterPro" id="IPR043132">
    <property type="entry name" value="BCAT-like_C"/>
</dbReference>
<dbReference type="InterPro" id="IPR043131">
    <property type="entry name" value="BCAT-like_N"/>
</dbReference>
<comment type="pathway">
    <text evidence="7">Cofactor biosynthesis; tetrahydrofolate biosynthesis; 4-aminobenzoate from chorismate: step 2/2.</text>
</comment>
<evidence type="ECO:0000256" key="6">
    <source>
        <dbReference type="ARBA" id="ARBA00023239"/>
    </source>
</evidence>
<dbReference type="Pfam" id="PF01063">
    <property type="entry name" value="Aminotran_4"/>
    <property type="match status" value="1"/>
</dbReference>
<comment type="caution">
    <text evidence="11">The sequence shown here is derived from an EMBL/GenBank/DDBJ whole genome shotgun (WGS) entry which is preliminary data.</text>
</comment>
<evidence type="ECO:0000313" key="11">
    <source>
        <dbReference type="EMBL" id="GHA69896.1"/>
    </source>
</evidence>
<dbReference type="InterPro" id="IPR036038">
    <property type="entry name" value="Aminotransferase-like"/>
</dbReference>
<keyword evidence="4" id="KW-0663">Pyridoxal phosphate</keyword>
<comment type="catalytic activity">
    <reaction evidence="9">
        <text>4-amino-4-deoxychorismate = 4-aminobenzoate + pyruvate + H(+)</text>
        <dbReference type="Rhea" id="RHEA:16201"/>
        <dbReference type="ChEBI" id="CHEBI:15361"/>
        <dbReference type="ChEBI" id="CHEBI:15378"/>
        <dbReference type="ChEBI" id="CHEBI:17836"/>
        <dbReference type="ChEBI" id="CHEBI:58406"/>
        <dbReference type="EC" id="4.1.3.38"/>
    </reaction>
</comment>
<dbReference type="CDD" id="cd01559">
    <property type="entry name" value="ADCL_like"/>
    <property type="match status" value="1"/>
</dbReference>
<comment type="cofactor">
    <cofactor evidence="1">
        <name>pyridoxal 5'-phosphate</name>
        <dbReference type="ChEBI" id="CHEBI:597326"/>
    </cofactor>
</comment>
<evidence type="ECO:0000256" key="8">
    <source>
        <dbReference type="ARBA" id="ARBA00035676"/>
    </source>
</evidence>
<evidence type="ECO:0000256" key="10">
    <source>
        <dbReference type="NCBIfam" id="TIGR03461"/>
    </source>
</evidence>
<dbReference type="EMBL" id="BMYD01000001">
    <property type="protein sequence ID" value="GHA69896.1"/>
    <property type="molecule type" value="Genomic_DNA"/>
</dbReference>
<evidence type="ECO:0000313" key="12">
    <source>
        <dbReference type="Proteomes" id="UP000646426"/>
    </source>
</evidence>
<dbReference type="NCBIfam" id="TIGR03461">
    <property type="entry name" value="pabC_Proteo"/>
    <property type="match status" value="1"/>
</dbReference>
<gene>
    <name evidence="11" type="primary">pabC</name>
    <name evidence="11" type="ORF">GCM10007067_02390</name>
</gene>
<evidence type="ECO:0000256" key="4">
    <source>
        <dbReference type="ARBA" id="ARBA00022898"/>
    </source>
</evidence>
<evidence type="ECO:0000256" key="3">
    <source>
        <dbReference type="ARBA" id="ARBA00011738"/>
    </source>
</evidence>
<keyword evidence="6 11" id="KW-0456">Lyase</keyword>
<protein>
    <recommendedName>
        <fullName evidence="8 10">Aminodeoxychorismate lyase</fullName>
        <ecNumber evidence="8 10">4.1.3.38</ecNumber>
    </recommendedName>
</protein>
<dbReference type="GO" id="GO:0005829">
    <property type="term" value="C:cytosol"/>
    <property type="evidence" value="ECO:0007669"/>
    <property type="project" value="TreeGrafter"/>
</dbReference>
<dbReference type="Gene3D" id="3.30.470.10">
    <property type="match status" value="1"/>
</dbReference>
<dbReference type="Proteomes" id="UP000646426">
    <property type="component" value="Unassembled WGS sequence"/>
</dbReference>
<evidence type="ECO:0000256" key="2">
    <source>
        <dbReference type="ARBA" id="ARBA00009320"/>
    </source>
</evidence>
<dbReference type="AlphaFoldDB" id="A0A918STN2"/>
<dbReference type="Gene3D" id="3.20.10.10">
    <property type="entry name" value="D-amino Acid Aminotransferase, subunit A, domain 2"/>
    <property type="match status" value="1"/>
</dbReference>
<dbReference type="InterPro" id="IPR017824">
    <property type="entry name" value="Aminodeoxychorismate_lyase_IV"/>
</dbReference>
<comment type="similarity">
    <text evidence="2">Belongs to the class-IV pyridoxal-phosphate-dependent aminotransferase family.</text>
</comment>
<keyword evidence="12" id="KW-1185">Reference proteome</keyword>
<reference evidence="11" key="2">
    <citation type="submission" date="2020-09" db="EMBL/GenBank/DDBJ databases">
        <authorList>
            <person name="Sun Q."/>
            <person name="Kim S."/>
        </authorList>
    </citation>
    <scope>NUCLEOTIDE SEQUENCE</scope>
    <source>
        <strain evidence="11">KCTC 23077</strain>
    </source>
</reference>
<organism evidence="11 12">
    <name type="scientific">Cognatilysobacter bugurensis</name>
    <dbReference type="NCBI Taxonomy" id="543356"/>
    <lineage>
        <taxon>Bacteria</taxon>
        <taxon>Pseudomonadati</taxon>
        <taxon>Pseudomonadota</taxon>
        <taxon>Gammaproteobacteria</taxon>
        <taxon>Lysobacterales</taxon>
        <taxon>Lysobacteraceae</taxon>
        <taxon>Cognatilysobacter</taxon>
    </lineage>
</organism>
<evidence type="ECO:0000256" key="7">
    <source>
        <dbReference type="ARBA" id="ARBA00035633"/>
    </source>
</evidence>
<evidence type="ECO:0000256" key="5">
    <source>
        <dbReference type="ARBA" id="ARBA00022909"/>
    </source>
</evidence>
<keyword evidence="5" id="KW-0289">Folate biosynthesis</keyword>
<accession>A0A918STN2</accession>
<evidence type="ECO:0000256" key="1">
    <source>
        <dbReference type="ARBA" id="ARBA00001933"/>
    </source>
</evidence>
<dbReference type="PANTHER" id="PTHR42743:SF2">
    <property type="entry name" value="AMINODEOXYCHORISMATE LYASE"/>
    <property type="match status" value="1"/>
</dbReference>
<evidence type="ECO:0000256" key="9">
    <source>
        <dbReference type="ARBA" id="ARBA00049529"/>
    </source>
</evidence>
<dbReference type="SUPFAM" id="SSF56752">
    <property type="entry name" value="D-aminoacid aminotransferase-like PLP-dependent enzymes"/>
    <property type="match status" value="1"/>
</dbReference>
<dbReference type="InterPro" id="IPR050571">
    <property type="entry name" value="Class-IV_PLP-Dep_Aminotrnsfr"/>
</dbReference>
<dbReference type="GO" id="GO:0030170">
    <property type="term" value="F:pyridoxal phosphate binding"/>
    <property type="evidence" value="ECO:0007669"/>
    <property type="project" value="InterPro"/>
</dbReference>
<dbReference type="RefSeq" id="WP_189452529.1">
    <property type="nucleotide sequence ID" value="NZ_BMYD01000001.1"/>
</dbReference>
<proteinExistence type="inferred from homology"/>